<dbReference type="RefSeq" id="XP_025836109.1">
    <property type="nucleotide sequence ID" value="XM_025980324.1"/>
</dbReference>
<reference evidence="4" key="1">
    <citation type="submission" date="2025-08" db="UniProtKB">
        <authorList>
            <consortium name="RefSeq"/>
        </authorList>
    </citation>
    <scope>IDENTIFICATION</scope>
    <source>
        <tissue evidence="4">Entire body</tissue>
    </source>
</reference>
<organism evidence="3 4">
    <name type="scientific">Agrilus planipennis</name>
    <name type="common">Emerald ash borer</name>
    <name type="synonym">Agrilus marcopoli</name>
    <dbReference type="NCBI Taxonomy" id="224129"/>
    <lineage>
        <taxon>Eukaryota</taxon>
        <taxon>Metazoa</taxon>
        <taxon>Ecdysozoa</taxon>
        <taxon>Arthropoda</taxon>
        <taxon>Hexapoda</taxon>
        <taxon>Insecta</taxon>
        <taxon>Pterygota</taxon>
        <taxon>Neoptera</taxon>
        <taxon>Endopterygota</taxon>
        <taxon>Coleoptera</taxon>
        <taxon>Polyphaga</taxon>
        <taxon>Elateriformia</taxon>
        <taxon>Buprestoidea</taxon>
        <taxon>Buprestidae</taxon>
        <taxon>Agrilinae</taxon>
        <taxon>Agrilus</taxon>
    </lineage>
</organism>
<accession>A0A7F5RJC4</accession>
<dbReference type="GeneID" id="112906365"/>
<keyword evidence="3" id="KW-1185">Reference proteome</keyword>
<evidence type="ECO:0000313" key="3">
    <source>
        <dbReference type="Proteomes" id="UP000192223"/>
    </source>
</evidence>
<dbReference type="AlphaFoldDB" id="A0A7F5RJC4"/>
<evidence type="ECO:0000259" key="2">
    <source>
        <dbReference type="Pfam" id="PF13843"/>
    </source>
</evidence>
<dbReference type="InParanoid" id="A0A7F5RJC4"/>
<dbReference type="Proteomes" id="UP000192223">
    <property type="component" value="Unplaced"/>
</dbReference>
<proteinExistence type="predicted"/>
<feature type="domain" description="PiggyBac transposable element-derived protein" evidence="2">
    <location>
        <begin position="122"/>
        <end position="478"/>
    </location>
</feature>
<feature type="region of interest" description="Disordered" evidence="1">
    <location>
        <begin position="24"/>
        <end position="68"/>
    </location>
</feature>
<evidence type="ECO:0000256" key="1">
    <source>
        <dbReference type="SAM" id="MobiDB-lite"/>
    </source>
</evidence>
<sequence>MEDAKKRKLTSDDPSVWLKWFEEMSEEENEKDEESCSEIEADILEESPHDTASEQEAGDLESDNDCDDISDSESENFYIGKDKFTKWCKVKPRQNVRTRSCNIIIHLPGPRREAHGVQKEIDILKFFLDDNVFRMIVASTNIKIGVVREKYCRARDAADTDVTEICAFIGLLYLIGSLRCSRKNMHDLWDNSRGNGLESCYLTMSENRFKFLLRCLRFDDIRDRHMRKEVDKLCSIRDLHELLINNFQRYFCASEYLTVDEQLLAFRGNCSFRQYIPSKPAKYGLKIFALVDCKTGYTINLEPYVGKQPEGPYQVGNSGEEIVLRLCNPVEGTNRNITADNWFTSVTVSERLLLEKKLTYVGTMRKNKREIPKEFLPNKSIPAKSSIFGFGKNSTLVSYCLKKGKSVILLSSMHFDDTIDVSTGDHKKPEIVTFYNMTKVGVDLVDQLCQKYDVSRNTRRWPLVMFYNLLNISAINAFVIYKANTRESTQIQRRIFLQNISWELIKPQIERRTAVLTIPKEIRRRARVLLGIEESTVPQKRPGTRGRCLPCGRQRNKTTRRWCCKCQIWACGEHLTDICLQCLENTN</sequence>
<dbReference type="Pfam" id="PF13843">
    <property type="entry name" value="DDE_Tnp_1_7"/>
    <property type="match status" value="1"/>
</dbReference>
<dbReference type="KEGG" id="apln:112906365"/>
<name>A0A7F5RJC4_AGRPL</name>
<evidence type="ECO:0000313" key="4">
    <source>
        <dbReference type="RefSeq" id="XP_025836109.1"/>
    </source>
</evidence>
<dbReference type="PANTHER" id="PTHR46599:SF6">
    <property type="entry name" value="DUAL SPECIFICITY PHOSPHATASE 26"/>
    <property type="match status" value="1"/>
</dbReference>
<gene>
    <name evidence="4" type="primary">LOC112906365</name>
</gene>
<protein>
    <submittedName>
        <fullName evidence="4">PiggyBac transposable element-derived protein 4-like</fullName>
    </submittedName>
</protein>
<feature type="compositionally biased region" description="Acidic residues" evidence="1">
    <location>
        <begin position="56"/>
        <end position="68"/>
    </location>
</feature>
<dbReference type="PANTHER" id="PTHR46599">
    <property type="entry name" value="PIGGYBAC TRANSPOSABLE ELEMENT-DERIVED PROTEIN 4"/>
    <property type="match status" value="1"/>
</dbReference>
<dbReference type="OrthoDB" id="6431208at2759"/>
<feature type="compositionally biased region" description="Acidic residues" evidence="1">
    <location>
        <begin position="24"/>
        <end position="45"/>
    </location>
</feature>
<dbReference type="InterPro" id="IPR029526">
    <property type="entry name" value="PGBD"/>
</dbReference>